<dbReference type="SUPFAM" id="SSF48619">
    <property type="entry name" value="Phospholipase A2, PLA2"/>
    <property type="match status" value="1"/>
</dbReference>
<sequence length="187" mass="20441">MPRRLFTLLASGVLALLTALAAAAPAAAAVTPAQKLSVLSSWTQTSASSFNAWNSARQNRAPWAEYNFDWSTDYCSSSPDNPLGFSFALSCHRHDFGYRNYKAAGQFSANKSRLDSAFYEDLKRVCATYNSVVRPACLSLAWTYYQAVSIFGSVAAVSQADLDRAARIKATAERNPRPSSPLRLDHC</sequence>
<evidence type="ECO:0000313" key="3">
    <source>
        <dbReference type="Proteomes" id="UP000248627"/>
    </source>
</evidence>
<keyword evidence="1" id="KW-0732">Signal</keyword>
<reference evidence="2 3" key="1">
    <citation type="submission" date="2018-01" db="EMBL/GenBank/DDBJ databases">
        <title>Draft genome sequence of Jishengella endophytica.</title>
        <authorList>
            <person name="Sahin N."/>
            <person name="Ay H."/>
            <person name="Saygin H."/>
        </authorList>
    </citation>
    <scope>NUCLEOTIDE SEQUENCE [LARGE SCALE GENOMIC DNA]</scope>
    <source>
        <strain evidence="2 3">DSM 45430</strain>
    </source>
</reference>
<evidence type="ECO:0000313" key="2">
    <source>
        <dbReference type="EMBL" id="PZF82543.1"/>
    </source>
</evidence>
<dbReference type="InterPro" id="IPR036444">
    <property type="entry name" value="PLipase_A2_dom_sf"/>
</dbReference>
<organism evidence="2 3">
    <name type="scientific">Micromonospora endophytica</name>
    <dbReference type="NCBI Taxonomy" id="515350"/>
    <lineage>
        <taxon>Bacteria</taxon>
        <taxon>Bacillati</taxon>
        <taxon>Actinomycetota</taxon>
        <taxon>Actinomycetes</taxon>
        <taxon>Micromonosporales</taxon>
        <taxon>Micromonosporaceae</taxon>
        <taxon>Micromonospora</taxon>
    </lineage>
</organism>
<dbReference type="Gene3D" id="1.20.90.10">
    <property type="entry name" value="Phospholipase A2 domain"/>
    <property type="match status" value="1"/>
</dbReference>
<feature type="non-terminal residue" evidence="2">
    <location>
        <position position="187"/>
    </location>
</feature>
<dbReference type="InterPro" id="IPR015141">
    <property type="entry name" value="PLipase_A2_prok/fun"/>
</dbReference>
<dbReference type="RefSeq" id="WP_111246694.1">
    <property type="nucleotide sequence ID" value="NZ_POTX01000472.1"/>
</dbReference>
<dbReference type="GO" id="GO:0006644">
    <property type="term" value="P:phospholipid metabolic process"/>
    <property type="evidence" value="ECO:0007669"/>
    <property type="project" value="InterPro"/>
</dbReference>
<comment type="caution">
    <text evidence="2">The sequence shown here is derived from an EMBL/GenBank/DDBJ whole genome shotgun (WGS) entry which is preliminary data.</text>
</comment>
<dbReference type="Proteomes" id="UP000248627">
    <property type="component" value="Unassembled WGS sequence"/>
</dbReference>
<name>A0A2W2CQQ3_9ACTN</name>
<feature type="signal peptide" evidence="1">
    <location>
        <begin position="1"/>
        <end position="28"/>
    </location>
</feature>
<feature type="chain" id="PRO_5016130491" evidence="1">
    <location>
        <begin position="29"/>
        <end position="187"/>
    </location>
</feature>
<proteinExistence type="predicted"/>
<dbReference type="GO" id="GO:0050482">
    <property type="term" value="P:arachidonate secretion"/>
    <property type="evidence" value="ECO:0007669"/>
    <property type="project" value="InterPro"/>
</dbReference>
<keyword evidence="3" id="KW-1185">Reference proteome</keyword>
<gene>
    <name evidence="2" type="ORF">C1I93_30560</name>
</gene>
<protein>
    <submittedName>
        <fullName evidence="2">Phospholipase</fullName>
    </submittedName>
</protein>
<dbReference type="EMBL" id="POTX01000472">
    <property type="protein sequence ID" value="PZF82543.1"/>
    <property type="molecule type" value="Genomic_DNA"/>
</dbReference>
<accession>A0A2W2CQQ3</accession>
<dbReference type="AlphaFoldDB" id="A0A2W2CQQ3"/>
<evidence type="ECO:0000256" key="1">
    <source>
        <dbReference type="SAM" id="SignalP"/>
    </source>
</evidence>
<dbReference type="GO" id="GO:0004623">
    <property type="term" value="F:phospholipase A2 activity"/>
    <property type="evidence" value="ECO:0007669"/>
    <property type="project" value="InterPro"/>
</dbReference>
<dbReference type="Pfam" id="PF09056">
    <property type="entry name" value="Phospholip_A2_3"/>
    <property type="match status" value="1"/>
</dbReference>